<accession>A0AA39VL89</accession>
<proteinExistence type="predicted"/>
<feature type="compositionally biased region" description="Basic and acidic residues" evidence="1">
    <location>
        <begin position="167"/>
        <end position="176"/>
    </location>
</feature>
<gene>
    <name evidence="2" type="ORF">LWI29_028973</name>
</gene>
<evidence type="ECO:0000256" key="1">
    <source>
        <dbReference type="SAM" id="MobiDB-lite"/>
    </source>
</evidence>
<comment type="caution">
    <text evidence="2">The sequence shown here is derived from an EMBL/GenBank/DDBJ whole genome shotgun (WGS) entry which is preliminary data.</text>
</comment>
<evidence type="ECO:0000313" key="3">
    <source>
        <dbReference type="Proteomes" id="UP001168877"/>
    </source>
</evidence>
<dbReference type="AlphaFoldDB" id="A0AA39VL89"/>
<feature type="compositionally biased region" description="Basic and acidic residues" evidence="1">
    <location>
        <begin position="126"/>
        <end position="142"/>
    </location>
</feature>
<feature type="region of interest" description="Disordered" evidence="1">
    <location>
        <begin position="125"/>
        <end position="184"/>
    </location>
</feature>
<dbReference type="EMBL" id="JAUESC010000384">
    <property type="protein sequence ID" value="KAK0582733.1"/>
    <property type="molecule type" value="Genomic_DNA"/>
</dbReference>
<keyword evidence="3" id="KW-1185">Reference proteome</keyword>
<organism evidence="2 3">
    <name type="scientific">Acer saccharum</name>
    <name type="common">Sugar maple</name>
    <dbReference type="NCBI Taxonomy" id="4024"/>
    <lineage>
        <taxon>Eukaryota</taxon>
        <taxon>Viridiplantae</taxon>
        <taxon>Streptophyta</taxon>
        <taxon>Embryophyta</taxon>
        <taxon>Tracheophyta</taxon>
        <taxon>Spermatophyta</taxon>
        <taxon>Magnoliopsida</taxon>
        <taxon>eudicotyledons</taxon>
        <taxon>Gunneridae</taxon>
        <taxon>Pentapetalae</taxon>
        <taxon>rosids</taxon>
        <taxon>malvids</taxon>
        <taxon>Sapindales</taxon>
        <taxon>Sapindaceae</taxon>
        <taxon>Hippocastanoideae</taxon>
        <taxon>Acereae</taxon>
        <taxon>Acer</taxon>
    </lineage>
</organism>
<evidence type="ECO:0000313" key="2">
    <source>
        <dbReference type="EMBL" id="KAK0582733.1"/>
    </source>
</evidence>
<sequence length="241" mass="26965">MAEEKREDKSEEGSKRENKVLGLRKGIVQAKKTSQAYSPVNSLNFLQVLDKVDYFPMKVACNFSSLDSEFNDRNLEVGKVSAQVFKKTVGQIINKKGNKRLPTVGNEGQDRFSKLNMDCKVGKLSFPDKGEGQGEALDKDGNLRPSNDNGVKDSKGGCVGLNISQSDNRKVGRDFESNLGHTSESFMVKQPNEDFKDQPYPSDLISVPIKWESNDDALKFSKERNARDFSLGVKEDREFKV</sequence>
<reference evidence="2" key="1">
    <citation type="journal article" date="2022" name="Plant J.">
        <title>Strategies of tolerance reflected in two North American maple genomes.</title>
        <authorList>
            <person name="McEvoy S.L."/>
            <person name="Sezen U.U."/>
            <person name="Trouern-Trend A."/>
            <person name="McMahon S.M."/>
            <person name="Schaberg P.G."/>
            <person name="Yang J."/>
            <person name="Wegrzyn J.L."/>
            <person name="Swenson N.G."/>
        </authorList>
    </citation>
    <scope>NUCLEOTIDE SEQUENCE</scope>
    <source>
        <strain evidence="2">NS2018</strain>
    </source>
</reference>
<dbReference type="Proteomes" id="UP001168877">
    <property type="component" value="Unassembled WGS sequence"/>
</dbReference>
<reference evidence="2" key="2">
    <citation type="submission" date="2023-06" db="EMBL/GenBank/DDBJ databases">
        <authorList>
            <person name="Swenson N.G."/>
            <person name="Wegrzyn J.L."/>
            <person name="Mcevoy S.L."/>
        </authorList>
    </citation>
    <scope>NUCLEOTIDE SEQUENCE</scope>
    <source>
        <strain evidence="2">NS2018</strain>
        <tissue evidence="2">Leaf</tissue>
    </source>
</reference>
<protein>
    <submittedName>
        <fullName evidence="2">Uncharacterized protein</fullName>
    </submittedName>
</protein>
<name>A0AA39VL89_ACESA</name>